<dbReference type="OrthoDB" id="128852at2759"/>
<evidence type="ECO:0000313" key="10">
    <source>
        <dbReference type="Proteomes" id="UP000198211"/>
    </source>
</evidence>
<comment type="similarity">
    <text evidence="3">Belongs to the HARBI1 family.</text>
</comment>
<name>A0A225WAR8_9STRA</name>
<keyword evidence="10" id="KW-1185">Reference proteome</keyword>
<keyword evidence="6" id="KW-0378">Hydrolase</keyword>
<evidence type="ECO:0000256" key="5">
    <source>
        <dbReference type="ARBA" id="ARBA00022723"/>
    </source>
</evidence>
<dbReference type="Proteomes" id="UP000198211">
    <property type="component" value="Unassembled WGS sequence"/>
</dbReference>
<dbReference type="STRING" id="4795.A0A225WAR8"/>
<organism evidence="9 10">
    <name type="scientific">Phytophthora megakarya</name>
    <dbReference type="NCBI Taxonomy" id="4795"/>
    <lineage>
        <taxon>Eukaryota</taxon>
        <taxon>Sar</taxon>
        <taxon>Stramenopiles</taxon>
        <taxon>Oomycota</taxon>
        <taxon>Peronosporomycetes</taxon>
        <taxon>Peronosporales</taxon>
        <taxon>Peronosporaceae</taxon>
        <taxon>Phytophthora</taxon>
    </lineage>
</organism>
<protein>
    <recommendedName>
        <fullName evidence="8">DDE Tnp4 domain-containing protein</fullName>
    </recommendedName>
</protein>
<dbReference type="PANTHER" id="PTHR22930:SF85">
    <property type="entry name" value="GH03217P-RELATED"/>
    <property type="match status" value="1"/>
</dbReference>
<dbReference type="GO" id="GO:0005634">
    <property type="term" value="C:nucleus"/>
    <property type="evidence" value="ECO:0007669"/>
    <property type="project" value="UniProtKB-SubCell"/>
</dbReference>
<dbReference type="GO" id="GO:0016787">
    <property type="term" value="F:hydrolase activity"/>
    <property type="evidence" value="ECO:0007669"/>
    <property type="project" value="UniProtKB-KW"/>
</dbReference>
<dbReference type="AlphaFoldDB" id="A0A225WAR8"/>
<proteinExistence type="inferred from homology"/>
<dbReference type="GO" id="GO:0004518">
    <property type="term" value="F:nuclease activity"/>
    <property type="evidence" value="ECO:0007669"/>
    <property type="project" value="UniProtKB-KW"/>
</dbReference>
<dbReference type="PANTHER" id="PTHR22930">
    <property type="match status" value="1"/>
</dbReference>
<feature type="domain" description="DDE Tnp4" evidence="8">
    <location>
        <begin position="151"/>
        <end position="215"/>
    </location>
</feature>
<dbReference type="InterPro" id="IPR027806">
    <property type="entry name" value="HARBI1_dom"/>
</dbReference>
<comment type="caution">
    <text evidence="9">The sequence shown here is derived from an EMBL/GenBank/DDBJ whole genome shotgun (WGS) entry which is preliminary data.</text>
</comment>
<evidence type="ECO:0000313" key="9">
    <source>
        <dbReference type="EMBL" id="OWZ14821.1"/>
    </source>
</evidence>
<evidence type="ECO:0000259" key="8">
    <source>
        <dbReference type="Pfam" id="PF13359"/>
    </source>
</evidence>
<gene>
    <name evidence="9" type="ORF">PHMEG_00011636</name>
</gene>
<accession>A0A225WAR8</accession>
<evidence type="ECO:0000256" key="4">
    <source>
        <dbReference type="ARBA" id="ARBA00022722"/>
    </source>
</evidence>
<comment type="cofactor">
    <cofactor evidence="1">
        <name>a divalent metal cation</name>
        <dbReference type="ChEBI" id="CHEBI:60240"/>
    </cofactor>
</comment>
<dbReference type="Pfam" id="PF13359">
    <property type="entry name" value="DDE_Tnp_4"/>
    <property type="match status" value="1"/>
</dbReference>
<dbReference type="GO" id="GO:0046872">
    <property type="term" value="F:metal ion binding"/>
    <property type="evidence" value="ECO:0007669"/>
    <property type="project" value="UniProtKB-KW"/>
</dbReference>
<evidence type="ECO:0000256" key="6">
    <source>
        <dbReference type="ARBA" id="ARBA00022801"/>
    </source>
</evidence>
<dbReference type="EMBL" id="NBNE01001252">
    <property type="protein sequence ID" value="OWZ14821.1"/>
    <property type="molecule type" value="Genomic_DNA"/>
</dbReference>
<evidence type="ECO:0000256" key="3">
    <source>
        <dbReference type="ARBA" id="ARBA00006958"/>
    </source>
</evidence>
<evidence type="ECO:0000256" key="7">
    <source>
        <dbReference type="ARBA" id="ARBA00023242"/>
    </source>
</evidence>
<sequence>MPKPRGRQDLISEVLDFLAVAILEEELGEELSGSSPFDDWEQLIPVDSSVDELFDLLQLILSRSKHQQAPVWLQVAVALDKLGTYRSGAAKGRTKHVWGVGSGTIDLYTARVIIALNDLTSLYVKWPDSDERRSMSRRIASEGFPGCVGFIDGTTFPLAQKPSVNGECYFDRKQRYSLNAQVVRDDHRRIIAFHCGWSGSCADSTVYRHMALAKDEFKGIFFSEARWTSLREIRLQIKRKEDVQRLLQWINACVVLHNMLHALGDGWPDEKEVDDQLLPSAERFDDDETFPFRRRLKEHAVAVGRQRDHILWLRGER</sequence>
<dbReference type="InterPro" id="IPR045249">
    <property type="entry name" value="HARBI1-like"/>
</dbReference>
<reference evidence="10" key="1">
    <citation type="submission" date="2017-03" db="EMBL/GenBank/DDBJ databases">
        <title>Phytopthora megakarya and P. palmivora, two closely related causual agents of cacao black pod achieved similar genome size and gene model numbers by different mechanisms.</title>
        <authorList>
            <person name="Ali S."/>
            <person name="Shao J."/>
            <person name="Larry D.J."/>
            <person name="Kronmiller B."/>
            <person name="Shen D."/>
            <person name="Strem M.D."/>
            <person name="Melnick R.L."/>
            <person name="Guiltinan M.J."/>
            <person name="Tyler B.M."/>
            <person name="Meinhardt L.W."/>
            <person name="Bailey B.A."/>
        </authorList>
    </citation>
    <scope>NUCLEOTIDE SEQUENCE [LARGE SCALE GENOMIC DNA]</scope>
    <source>
        <strain evidence="10">zdho120</strain>
    </source>
</reference>
<keyword evidence="5" id="KW-0479">Metal-binding</keyword>
<evidence type="ECO:0000256" key="2">
    <source>
        <dbReference type="ARBA" id="ARBA00004123"/>
    </source>
</evidence>
<keyword evidence="7" id="KW-0539">Nucleus</keyword>
<keyword evidence="4" id="KW-0540">Nuclease</keyword>
<evidence type="ECO:0000256" key="1">
    <source>
        <dbReference type="ARBA" id="ARBA00001968"/>
    </source>
</evidence>
<comment type="subcellular location">
    <subcellularLocation>
        <location evidence="2">Nucleus</location>
    </subcellularLocation>
</comment>